<evidence type="ECO:0000313" key="3">
    <source>
        <dbReference type="Proteomes" id="UP000076420"/>
    </source>
</evidence>
<organism evidence="2 3">
    <name type="scientific">Biomphalaria glabrata</name>
    <name type="common">Bloodfluke planorb</name>
    <name type="synonym">Freshwater snail</name>
    <dbReference type="NCBI Taxonomy" id="6526"/>
    <lineage>
        <taxon>Eukaryota</taxon>
        <taxon>Metazoa</taxon>
        <taxon>Spiralia</taxon>
        <taxon>Lophotrochozoa</taxon>
        <taxon>Mollusca</taxon>
        <taxon>Gastropoda</taxon>
        <taxon>Heterobranchia</taxon>
        <taxon>Euthyneura</taxon>
        <taxon>Panpulmonata</taxon>
        <taxon>Hygrophila</taxon>
        <taxon>Lymnaeoidea</taxon>
        <taxon>Planorbidae</taxon>
        <taxon>Biomphalaria</taxon>
    </lineage>
</organism>
<evidence type="ECO:0000313" key="2">
    <source>
        <dbReference type="EnsemblMetazoa" id="BGLB021224-PA"/>
    </source>
</evidence>
<dbReference type="VEuPathDB" id="VectorBase:BGLAX_040317"/>
<gene>
    <name evidence="2" type="primary">106078738</name>
</gene>
<dbReference type="SUPFAM" id="SSF48726">
    <property type="entry name" value="Immunoglobulin"/>
    <property type="match status" value="1"/>
</dbReference>
<dbReference type="Proteomes" id="UP000076420">
    <property type="component" value="Unassembled WGS sequence"/>
</dbReference>
<dbReference type="InterPro" id="IPR013783">
    <property type="entry name" value="Ig-like_fold"/>
</dbReference>
<dbReference type="InterPro" id="IPR003598">
    <property type="entry name" value="Ig_sub2"/>
</dbReference>
<accession>A0A2C9KM44</accession>
<sequence length="152" mass="16572">IQIYGSKFVEKERAILLTCNATGQEYVPEQLDWFFNGNKIVNDDPPGRVSIKTNNSIQMKSISSTLRIRGAQMDDAGLYLCRTSLQIESFSVVVVNGAPVVGGDGKFGQLLHFSISWRATVVGGDGKFGQLLHFSISWRATVVGGDGEKSET</sequence>
<dbReference type="KEGG" id="bgt:106078738"/>
<dbReference type="CDD" id="cd00096">
    <property type="entry name" value="Ig"/>
    <property type="match status" value="1"/>
</dbReference>
<dbReference type="AlphaFoldDB" id="A0A2C9KM44"/>
<dbReference type="InterPro" id="IPR003599">
    <property type="entry name" value="Ig_sub"/>
</dbReference>
<feature type="domain" description="Ig-like" evidence="1">
    <location>
        <begin position="1"/>
        <end position="91"/>
    </location>
</feature>
<evidence type="ECO:0000259" key="1">
    <source>
        <dbReference type="PROSITE" id="PS50835"/>
    </source>
</evidence>
<dbReference type="PROSITE" id="PS50835">
    <property type="entry name" value="IG_LIKE"/>
    <property type="match status" value="1"/>
</dbReference>
<protein>
    <recommendedName>
        <fullName evidence="1">Ig-like domain-containing protein</fullName>
    </recommendedName>
</protein>
<dbReference type="Pfam" id="PF13927">
    <property type="entry name" value="Ig_3"/>
    <property type="match status" value="1"/>
</dbReference>
<dbReference type="VEuPathDB" id="VectorBase:BGLB021224"/>
<dbReference type="SMART" id="SM00409">
    <property type="entry name" value="IG"/>
    <property type="match status" value="1"/>
</dbReference>
<reference evidence="2" key="1">
    <citation type="submission" date="2020-05" db="UniProtKB">
        <authorList>
            <consortium name="EnsemblMetazoa"/>
        </authorList>
    </citation>
    <scope>IDENTIFICATION</scope>
    <source>
        <strain evidence="2">BB02</strain>
    </source>
</reference>
<dbReference type="Gene3D" id="2.60.40.10">
    <property type="entry name" value="Immunoglobulins"/>
    <property type="match status" value="1"/>
</dbReference>
<dbReference type="OrthoDB" id="6365338at2759"/>
<dbReference type="InterPro" id="IPR007110">
    <property type="entry name" value="Ig-like_dom"/>
</dbReference>
<proteinExistence type="predicted"/>
<dbReference type="STRING" id="6526.A0A2C9KM44"/>
<name>A0A2C9KM44_BIOGL</name>
<dbReference type="SMART" id="SM00408">
    <property type="entry name" value="IGc2"/>
    <property type="match status" value="1"/>
</dbReference>
<dbReference type="InterPro" id="IPR036179">
    <property type="entry name" value="Ig-like_dom_sf"/>
</dbReference>
<dbReference type="EnsemblMetazoa" id="BGLB021224-RA">
    <property type="protein sequence ID" value="BGLB021224-PA"/>
    <property type="gene ID" value="BGLB021224"/>
</dbReference>